<evidence type="ECO:0000256" key="5">
    <source>
        <dbReference type="ARBA" id="ARBA00013011"/>
    </source>
</evidence>
<keyword evidence="10 12" id="KW-0570">Pentose shunt</keyword>
<evidence type="ECO:0000256" key="1">
    <source>
        <dbReference type="ARBA" id="ARBA00002526"/>
    </source>
</evidence>
<dbReference type="RefSeq" id="WP_134440275.1">
    <property type="nucleotide sequence ID" value="NZ_LXQC01000143.1"/>
</dbReference>
<evidence type="ECO:0000256" key="6">
    <source>
        <dbReference type="ARBA" id="ARBA00018193"/>
    </source>
</evidence>
<dbReference type="InterPro" id="IPR006115">
    <property type="entry name" value="6PGDH_NADP-bd"/>
</dbReference>
<dbReference type="EC" id="1.1.1.44" evidence="5 12"/>
<name>A0A4Y8PB43_9BACT</name>
<evidence type="ECO:0000256" key="9">
    <source>
        <dbReference type="ARBA" id="ARBA00023064"/>
    </source>
</evidence>
<dbReference type="GO" id="GO:0050661">
    <property type="term" value="F:NADP binding"/>
    <property type="evidence" value="ECO:0007669"/>
    <property type="project" value="InterPro"/>
</dbReference>
<dbReference type="NCBIfam" id="NF006765">
    <property type="entry name" value="PRK09287.1"/>
    <property type="match status" value="1"/>
</dbReference>
<sequence>MEKNPLGIIGLGVMGRNLGLNLIDHGYKISGYDRDNSKVRALKEESQGVASSFDSLEEFVHSLESPKKILFFVPAGQPVDQVIQELLPLLKEGDILIDGGNSFYQDTERRQKQLKDKKIFFIGMGTSGGESGARHGPSLMVGGDREAYEILKPMLEAISAKADGEPCVDYMGRGSAGHYVKMVHNGIEYGIMELIAECYDFAHKVLQWNEKQISDLFEQWSKEELSGYLIEITVPILRKKDDKTDDLLLNKVLDVARQLGTGAWTSEEALKLQIPTPTIDAAVVMRNLSSRVEERKEFNNQFDTHSSPPVLEPTVHQSIAQELKKALFLGIICTYAQGFSLLREASKNYEFGIELEKVAKIWRGGCIIRSKFLEKSRMAFSKNPNLSNLLLDPSISQEIKENNLVSSLRKFCSLSLSSELPIYAFLSTLSYFDGFRCGRLPANLIQLQRDYFGSHTYERVDSQGIFHTVWE</sequence>
<feature type="domain" description="6-phosphogluconate dehydrogenase C-terminal" evidence="15">
    <location>
        <begin position="177"/>
        <end position="471"/>
    </location>
</feature>
<dbReference type="GO" id="GO:0006098">
    <property type="term" value="P:pentose-phosphate shunt"/>
    <property type="evidence" value="ECO:0007669"/>
    <property type="project" value="UniProtKB-UniPathway"/>
</dbReference>
<dbReference type="InterPro" id="IPR006183">
    <property type="entry name" value="Pgluconate_DH"/>
</dbReference>
<keyword evidence="17" id="KW-1185">Reference proteome</keyword>
<dbReference type="PIRSF" id="PIRSF000109">
    <property type="entry name" value="6PGD"/>
    <property type="match status" value="1"/>
</dbReference>
<evidence type="ECO:0000256" key="11">
    <source>
        <dbReference type="ARBA" id="ARBA00048640"/>
    </source>
</evidence>
<accession>A0A4Y8PB43</accession>
<proteinExistence type="inferred from homology"/>
<evidence type="ECO:0000256" key="4">
    <source>
        <dbReference type="ARBA" id="ARBA00011738"/>
    </source>
</evidence>
<evidence type="ECO:0000256" key="12">
    <source>
        <dbReference type="PIRNR" id="PIRNR000109"/>
    </source>
</evidence>
<keyword evidence="8 12" id="KW-0560">Oxidoreductase</keyword>
<dbReference type="Gene3D" id="3.40.50.720">
    <property type="entry name" value="NAD(P)-binding Rossmann-like Domain"/>
    <property type="match status" value="1"/>
</dbReference>
<comment type="pathway">
    <text evidence="2 12 14">Carbohydrate degradation; pentose phosphate pathway; D-ribulose 5-phosphate from D-glucose 6-phosphate (oxidative stage): step 3/3.</text>
</comment>
<dbReference type="InterPro" id="IPR008927">
    <property type="entry name" value="6-PGluconate_DH-like_C_sf"/>
</dbReference>
<evidence type="ECO:0000313" key="17">
    <source>
        <dbReference type="Proteomes" id="UP000297713"/>
    </source>
</evidence>
<feature type="active site" description="Proton donor" evidence="13">
    <location>
        <position position="188"/>
    </location>
</feature>
<protein>
    <recommendedName>
        <fullName evidence="6 12">6-phosphogluconate dehydrogenase, decarboxylating</fullName>
        <ecNumber evidence="5 12">1.1.1.44</ecNumber>
    </recommendedName>
</protein>
<evidence type="ECO:0000256" key="2">
    <source>
        <dbReference type="ARBA" id="ARBA00004874"/>
    </source>
</evidence>
<dbReference type="UniPathway" id="UPA00115">
    <property type="reaction ID" value="UER00410"/>
</dbReference>
<dbReference type="EMBL" id="LXQC01000143">
    <property type="protein sequence ID" value="TFE68214.1"/>
    <property type="molecule type" value="Genomic_DNA"/>
</dbReference>
<evidence type="ECO:0000259" key="15">
    <source>
        <dbReference type="SMART" id="SM01350"/>
    </source>
</evidence>
<dbReference type="Proteomes" id="UP000297713">
    <property type="component" value="Unassembled WGS sequence"/>
</dbReference>
<dbReference type="SUPFAM" id="SSF48179">
    <property type="entry name" value="6-phosphogluconate dehydrogenase C-terminal domain-like"/>
    <property type="match status" value="1"/>
</dbReference>
<dbReference type="InterPro" id="IPR006113">
    <property type="entry name" value="6PGDH_Gnd/GntZ"/>
</dbReference>
<evidence type="ECO:0000256" key="14">
    <source>
        <dbReference type="RuleBase" id="RU000485"/>
    </source>
</evidence>
<dbReference type="OrthoDB" id="9804542at2"/>
<dbReference type="Pfam" id="PF03446">
    <property type="entry name" value="NAD_binding_2"/>
    <property type="match status" value="1"/>
</dbReference>
<dbReference type="PRINTS" id="PR00076">
    <property type="entry name" value="6PGDHDRGNASE"/>
</dbReference>
<dbReference type="InterPro" id="IPR036291">
    <property type="entry name" value="NAD(P)-bd_dom_sf"/>
</dbReference>
<dbReference type="InterPro" id="IPR006114">
    <property type="entry name" value="6PGDH_C"/>
</dbReference>
<feature type="active site" description="Proton acceptor" evidence="13">
    <location>
        <position position="181"/>
    </location>
</feature>
<dbReference type="FunFam" id="1.20.5.320:FF:000001">
    <property type="entry name" value="6-phosphogluconate dehydrogenase, decarboxylating"/>
    <property type="match status" value="1"/>
</dbReference>
<dbReference type="Gene3D" id="1.10.1040.10">
    <property type="entry name" value="N-(1-d-carboxylethyl)-l-norvaline Dehydrogenase, domain 2"/>
    <property type="match status" value="1"/>
</dbReference>
<evidence type="ECO:0000256" key="3">
    <source>
        <dbReference type="ARBA" id="ARBA00008419"/>
    </source>
</evidence>
<gene>
    <name evidence="16" type="ORF">A7Q10_00820</name>
</gene>
<reference evidence="16 17" key="1">
    <citation type="submission" date="2016-05" db="EMBL/GenBank/DDBJ databases">
        <title>Diversity and Homogeneity among Thermoacidophilic Verrucomicrobia Methanotrophs Linked with Geographical Origin.</title>
        <authorList>
            <person name="Erikstad H.-A."/>
            <person name="Smestad N.B."/>
            <person name="Ceballos R.M."/>
            <person name="Birkeland N.-K."/>
        </authorList>
    </citation>
    <scope>NUCLEOTIDE SEQUENCE [LARGE SCALE GENOMIC DNA]</scope>
    <source>
        <strain evidence="16 17">Phi</strain>
    </source>
</reference>
<comment type="subunit">
    <text evidence="4 12">Homodimer.</text>
</comment>
<evidence type="ECO:0000256" key="10">
    <source>
        <dbReference type="ARBA" id="ARBA00023126"/>
    </source>
</evidence>
<comment type="catalytic activity">
    <reaction evidence="11 12 14">
        <text>6-phospho-D-gluconate + NADP(+) = D-ribulose 5-phosphate + CO2 + NADPH</text>
        <dbReference type="Rhea" id="RHEA:10116"/>
        <dbReference type="ChEBI" id="CHEBI:16526"/>
        <dbReference type="ChEBI" id="CHEBI:57783"/>
        <dbReference type="ChEBI" id="CHEBI:58121"/>
        <dbReference type="ChEBI" id="CHEBI:58349"/>
        <dbReference type="ChEBI" id="CHEBI:58759"/>
        <dbReference type="EC" id="1.1.1.44"/>
    </reaction>
</comment>
<dbReference type="GO" id="GO:0004616">
    <property type="term" value="F:phosphogluconate dehydrogenase (decarboxylating) activity"/>
    <property type="evidence" value="ECO:0007669"/>
    <property type="project" value="UniProtKB-EC"/>
</dbReference>
<dbReference type="SMART" id="SM01350">
    <property type="entry name" value="6PGD"/>
    <property type="match status" value="1"/>
</dbReference>
<keyword evidence="7 12" id="KW-0521">NADP</keyword>
<evidence type="ECO:0000256" key="7">
    <source>
        <dbReference type="ARBA" id="ARBA00022857"/>
    </source>
</evidence>
<dbReference type="InterPro" id="IPR013328">
    <property type="entry name" value="6PGD_dom2"/>
</dbReference>
<dbReference type="NCBIfam" id="TIGR00873">
    <property type="entry name" value="gnd"/>
    <property type="match status" value="1"/>
</dbReference>
<organism evidence="16 17">
    <name type="scientific">Methylacidiphilum caldifontis</name>
    <dbReference type="NCBI Taxonomy" id="2795386"/>
    <lineage>
        <taxon>Bacteria</taxon>
        <taxon>Pseudomonadati</taxon>
        <taxon>Verrucomicrobiota</taxon>
        <taxon>Methylacidiphilae</taxon>
        <taxon>Methylacidiphilales</taxon>
        <taxon>Methylacidiphilaceae</taxon>
        <taxon>Methylacidiphilum (ex Ratnadevi et al. 2023)</taxon>
    </lineage>
</organism>
<comment type="similarity">
    <text evidence="3 12 14">Belongs to the 6-phosphogluconate dehydrogenase family.</text>
</comment>
<evidence type="ECO:0000313" key="16">
    <source>
        <dbReference type="EMBL" id="TFE68214.1"/>
    </source>
</evidence>
<dbReference type="PANTHER" id="PTHR11811">
    <property type="entry name" value="6-PHOSPHOGLUCONATE DEHYDROGENASE"/>
    <property type="match status" value="1"/>
</dbReference>
<dbReference type="SUPFAM" id="SSF51735">
    <property type="entry name" value="NAD(P)-binding Rossmann-fold domains"/>
    <property type="match status" value="1"/>
</dbReference>
<dbReference type="GO" id="GO:0019521">
    <property type="term" value="P:D-gluconate metabolic process"/>
    <property type="evidence" value="ECO:0007669"/>
    <property type="project" value="UniProtKB-KW"/>
</dbReference>
<evidence type="ECO:0000256" key="13">
    <source>
        <dbReference type="PIRSR" id="PIRSR000109-1"/>
    </source>
</evidence>
<keyword evidence="9 14" id="KW-0311">Gluconate utilization</keyword>
<dbReference type="FunFam" id="1.10.1040.10:FF:000032">
    <property type="entry name" value="6-phosphogluconate dehydrogenase, decarboxylating"/>
    <property type="match status" value="1"/>
</dbReference>
<dbReference type="Gene3D" id="1.20.5.320">
    <property type="entry name" value="6-Phosphogluconate Dehydrogenase, domain 3"/>
    <property type="match status" value="1"/>
</dbReference>
<dbReference type="Pfam" id="PF00393">
    <property type="entry name" value="6PGD"/>
    <property type="match status" value="1"/>
</dbReference>
<comment type="caution">
    <text evidence="16">The sequence shown here is derived from an EMBL/GenBank/DDBJ whole genome shotgun (WGS) entry which is preliminary data.</text>
</comment>
<dbReference type="AlphaFoldDB" id="A0A4Y8PB43"/>
<evidence type="ECO:0000256" key="8">
    <source>
        <dbReference type="ARBA" id="ARBA00023002"/>
    </source>
</evidence>
<comment type="function">
    <text evidence="1 12">Catalyzes the oxidative decarboxylation of 6-phosphogluconate to ribulose 5-phosphate and CO(2), with concomitant reduction of NADP to NADPH.</text>
</comment>